<name>A0AAN6DUC5_9EURO</name>
<keyword evidence="3" id="KW-1185">Reference proteome</keyword>
<dbReference type="EMBL" id="MU404355">
    <property type="protein sequence ID" value="KAI1612283.1"/>
    <property type="molecule type" value="Genomic_DNA"/>
</dbReference>
<evidence type="ECO:0000256" key="1">
    <source>
        <dbReference type="SAM" id="MobiDB-lite"/>
    </source>
</evidence>
<comment type="caution">
    <text evidence="2">The sequence shown here is derived from an EMBL/GenBank/DDBJ whole genome shotgun (WGS) entry which is preliminary data.</text>
</comment>
<feature type="compositionally biased region" description="Pro residues" evidence="1">
    <location>
        <begin position="43"/>
        <end position="56"/>
    </location>
</feature>
<dbReference type="AlphaFoldDB" id="A0AAN6DUC5"/>
<feature type="region of interest" description="Disordered" evidence="1">
    <location>
        <begin position="42"/>
        <end position="63"/>
    </location>
</feature>
<feature type="region of interest" description="Disordered" evidence="1">
    <location>
        <begin position="1"/>
        <end position="26"/>
    </location>
</feature>
<protein>
    <submittedName>
        <fullName evidence="2">Uncharacterized protein</fullName>
    </submittedName>
</protein>
<evidence type="ECO:0000313" key="2">
    <source>
        <dbReference type="EMBL" id="KAI1612283.1"/>
    </source>
</evidence>
<accession>A0AAN6DUC5</accession>
<organism evidence="2 3">
    <name type="scientific">Exophiala viscosa</name>
    <dbReference type="NCBI Taxonomy" id="2486360"/>
    <lineage>
        <taxon>Eukaryota</taxon>
        <taxon>Fungi</taxon>
        <taxon>Dikarya</taxon>
        <taxon>Ascomycota</taxon>
        <taxon>Pezizomycotina</taxon>
        <taxon>Eurotiomycetes</taxon>
        <taxon>Chaetothyriomycetidae</taxon>
        <taxon>Chaetothyriales</taxon>
        <taxon>Herpotrichiellaceae</taxon>
        <taxon>Exophiala</taxon>
    </lineage>
</organism>
<reference evidence="2" key="1">
    <citation type="journal article" date="2022" name="bioRxiv">
        <title>Deciphering the potential niche of two novel black yeast fungi from a biological soil crust based on their genomes, phenotypes, and melanin regulation.</title>
        <authorList>
            <consortium name="DOE Joint Genome Institute"/>
            <person name="Carr E.C."/>
            <person name="Barton Q."/>
            <person name="Grambo S."/>
            <person name="Sullivan M."/>
            <person name="Renfro C.M."/>
            <person name="Kuo A."/>
            <person name="Pangilinan J."/>
            <person name="Lipzen A."/>
            <person name="Keymanesh K."/>
            <person name="Savage E."/>
            <person name="Barry K."/>
            <person name="Grigoriev I.V."/>
            <person name="Riekhof W.R."/>
            <person name="Harris S.S."/>
        </authorList>
    </citation>
    <scope>NUCLEOTIDE SEQUENCE</scope>
    <source>
        <strain evidence="2">JF 03-4F</strain>
    </source>
</reference>
<dbReference type="Proteomes" id="UP001203852">
    <property type="component" value="Unassembled WGS sequence"/>
</dbReference>
<feature type="compositionally biased region" description="Basic residues" evidence="1">
    <location>
        <begin position="14"/>
        <end position="24"/>
    </location>
</feature>
<sequence>MSNPTSIQPVSNLAHRHVGKHHGSKAPLECTGSINFAAHGAAPPLPSSLPPKPPIGNPVDASKYLNRPNVAQLRGENPQFIRQQINLVQGRMKTQDNRRARLQAQLVAASAGQELTLIGRLMPMIQSVINMRDDVIGMYLLTGQNPQAALTTDHAARVLTLDANLSQLRIEQQRLQGQQASLSSTSSSPRMSLQELKGRLLGQVLALLQSFRAHKE</sequence>
<gene>
    <name evidence="2" type="ORF">EDD36DRAFT_466119</name>
</gene>
<evidence type="ECO:0000313" key="3">
    <source>
        <dbReference type="Proteomes" id="UP001203852"/>
    </source>
</evidence>
<proteinExistence type="predicted"/>
<feature type="compositionally biased region" description="Polar residues" evidence="1">
    <location>
        <begin position="1"/>
        <end position="11"/>
    </location>
</feature>